<dbReference type="EMBL" id="AP008230">
    <property type="protein sequence ID" value="BAE84597.1"/>
    <property type="molecule type" value="Genomic_DNA"/>
</dbReference>
<sequence>MLVKERIIGELAQIEIEKQVKILYACESGSRAWGFPSVDSDYDVRFIYVHPVEWYLSIADKRDVIEKIDGLLDLSGWELRKALRLFRKSNPALLEWLQSPVVYWEATVIPTMMKEMTDKTFSSRSSLYHYLNMARGNFREYLQGEWVKSKKYFYVLRPILACMWIEEYHTVPPMEFKVLLNALLPEGQLKNAIQDLLRRKRAGDELTAEPRIGVINDFINRQLEHFQTLLEGEEGIVPVGEQEFDGLFRRALKESWGQYL</sequence>
<dbReference type="KEGG" id="dsy:DSY2808"/>
<evidence type="ECO:0000313" key="2">
    <source>
        <dbReference type="Proteomes" id="UP000001946"/>
    </source>
</evidence>
<dbReference type="PANTHER" id="PTHR34817:SF2">
    <property type="entry name" value="NUCLEOTIDYLTRANSFERASE"/>
    <property type="match status" value="1"/>
</dbReference>
<dbReference type="HOGENOM" id="CLU_084690_0_0_9"/>
<protein>
    <recommendedName>
        <fullName evidence="3">Nucleotidyltransferase</fullName>
    </recommendedName>
</protein>
<dbReference type="STRING" id="138119.DSY2808"/>
<keyword evidence="2" id="KW-1185">Reference proteome</keyword>
<name>Q24TP5_DESHY</name>
<proteinExistence type="predicted"/>
<dbReference type="PANTHER" id="PTHR34817">
    <property type="entry name" value="NUCLEOTIDYLTRANSFERASE"/>
    <property type="match status" value="1"/>
</dbReference>
<dbReference type="Pfam" id="PF10127">
    <property type="entry name" value="RlaP"/>
    <property type="match status" value="1"/>
</dbReference>
<dbReference type="eggNOG" id="COG3541">
    <property type="taxonomic scope" value="Bacteria"/>
</dbReference>
<evidence type="ECO:0008006" key="3">
    <source>
        <dbReference type="Google" id="ProtNLM"/>
    </source>
</evidence>
<evidence type="ECO:0000313" key="1">
    <source>
        <dbReference type="EMBL" id="BAE84597.1"/>
    </source>
</evidence>
<reference evidence="1 2" key="1">
    <citation type="journal article" date="2006" name="J. Bacteriol.">
        <title>Complete genome sequence of the dehalorespiring bacterium Desulfitobacterium hafniense Y51 and comparison with Dehalococcoides ethenogenes 195.</title>
        <authorList>
            <person name="Nonaka H."/>
            <person name="Keresztes G."/>
            <person name="Shinoda Y."/>
            <person name="Ikenaga Y."/>
            <person name="Abe M."/>
            <person name="Naito K."/>
            <person name="Inatomi K."/>
            <person name="Furukawa K."/>
            <person name="Inui M."/>
            <person name="Yukawa H."/>
        </authorList>
    </citation>
    <scope>NUCLEOTIDE SEQUENCE [LARGE SCALE GENOMIC DNA]</scope>
    <source>
        <strain evidence="1 2">Y51</strain>
    </source>
</reference>
<organism evidence="1 2">
    <name type="scientific">Desulfitobacterium hafniense (strain Y51)</name>
    <dbReference type="NCBI Taxonomy" id="138119"/>
    <lineage>
        <taxon>Bacteria</taxon>
        <taxon>Bacillati</taxon>
        <taxon>Bacillota</taxon>
        <taxon>Clostridia</taxon>
        <taxon>Eubacteriales</taxon>
        <taxon>Desulfitobacteriaceae</taxon>
        <taxon>Desulfitobacterium</taxon>
    </lineage>
</organism>
<accession>Q24TP5</accession>
<gene>
    <name evidence="1" type="ordered locus">DSY2808</name>
</gene>
<dbReference type="InterPro" id="IPR018775">
    <property type="entry name" value="RlaP"/>
</dbReference>
<dbReference type="AlphaFoldDB" id="Q24TP5"/>
<dbReference type="Proteomes" id="UP000001946">
    <property type="component" value="Chromosome"/>
</dbReference>